<dbReference type="SUPFAM" id="SSF53335">
    <property type="entry name" value="S-adenosyl-L-methionine-dependent methyltransferases"/>
    <property type="match status" value="1"/>
</dbReference>
<dbReference type="RefSeq" id="WP_104913644.1">
    <property type="nucleotide sequence ID" value="NZ_CP026923.1"/>
</dbReference>
<dbReference type="InterPro" id="IPR029063">
    <property type="entry name" value="SAM-dependent_MTases_sf"/>
</dbReference>
<dbReference type="PANTHER" id="PTHR43317:SF3">
    <property type="entry name" value="BLR2883 PROTEIN"/>
    <property type="match status" value="1"/>
</dbReference>
<evidence type="ECO:0000313" key="2">
    <source>
        <dbReference type="EMBL" id="AVG24118.1"/>
    </source>
</evidence>
<accession>A0A2L2BR39</accession>
<keyword evidence="1" id="KW-0620">Polyamine biosynthesis</keyword>
<sequence length="230" mass="25706">MVTRFEELDWQQTPMGELTLRRRFDPVLNKDVWEAILHDEHLMSTHFTAAEIELGRLGVECATGDNLDVMVGGLGLGYTAQAVLASNRVHSLMVIEAIDQVAQWHTRHLLPISEEIMSDPRMNVEVADFFALMRHDDAERVFDAILVDIDHTPSHHLHPSHGPFYSESGLKEMARHLKPGGVFALWSDDPPDEGFLAVLDTVFTQVSGEVVVFDNPLTGGQSSNTIYLAH</sequence>
<organism evidence="2 3">
    <name type="scientific">Pontimonas salivibrio</name>
    <dbReference type="NCBI Taxonomy" id="1159327"/>
    <lineage>
        <taxon>Bacteria</taxon>
        <taxon>Bacillati</taxon>
        <taxon>Actinomycetota</taxon>
        <taxon>Actinomycetes</taxon>
        <taxon>Micrococcales</taxon>
        <taxon>Microbacteriaceae</taxon>
        <taxon>Pontimonas</taxon>
    </lineage>
</organism>
<dbReference type="PANTHER" id="PTHR43317">
    <property type="entry name" value="THERMOSPERMINE SYNTHASE ACAULIS5"/>
    <property type="match status" value="1"/>
</dbReference>
<reference evidence="2 3" key="1">
    <citation type="submission" date="2018-02" db="EMBL/GenBank/DDBJ databases">
        <title>Complete genome of the streamlined marine actinobacterium Pontimonas salivibrio CL-TW6 adapted to coastal planktonic lifestype.</title>
        <authorList>
            <person name="Cho B.C."/>
            <person name="Hardies S.C."/>
            <person name="Jang G.I."/>
            <person name="Hwang C.Y."/>
        </authorList>
    </citation>
    <scope>NUCLEOTIDE SEQUENCE [LARGE SCALE GENOMIC DNA]</scope>
    <source>
        <strain evidence="2 3">CL-TW6</strain>
    </source>
</reference>
<protein>
    <submittedName>
        <fullName evidence="2">Spermine/spermidine synthase</fullName>
        <ecNumber evidence="2">1.5.3.16</ecNumber>
    </submittedName>
</protein>
<evidence type="ECO:0000313" key="3">
    <source>
        <dbReference type="Proteomes" id="UP000243077"/>
    </source>
</evidence>
<keyword evidence="2" id="KW-0560">Oxidoreductase</keyword>
<proteinExistence type="predicted"/>
<gene>
    <name evidence="2" type="ORF">C3B54_111158</name>
</gene>
<dbReference type="Pfam" id="PF01564">
    <property type="entry name" value="Spermine_synth"/>
    <property type="match status" value="1"/>
</dbReference>
<dbReference type="Proteomes" id="UP000243077">
    <property type="component" value="Chromosome"/>
</dbReference>
<dbReference type="AlphaFoldDB" id="A0A2L2BR39"/>
<keyword evidence="3" id="KW-1185">Reference proteome</keyword>
<dbReference type="CDD" id="cd02440">
    <property type="entry name" value="AdoMet_MTases"/>
    <property type="match status" value="1"/>
</dbReference>
<dbReference type="GO" id="GO:0006596">
    <property type="term" value="P:polyamine biosynthetic process"/>
    <property type="evidence" value="ECO:0007669"/>
    <property type="project" value="UniProtKB-KW"/>
</dbReference>
<dbReference type="EMBL" id="CP026923">
    <property type="protein sequence ID" value="AVG24118.1"/>
    <property type="molecule type" value="Genomic_DNA"/>
</dbReference>
<dbReference type="EC" id="1.5.3.16" evidence="2"/>
<name>A0A2L2BR39_9MICO</name>
<dbReference type="GO" id="GO:0052901">
    <property type="term" value="F:spermine oxidase activity"/>
    <property type="evidence" value="ECO:0007669"/>
    <property type="project" value="UniProtKB-EC"/>
</dbReference>
<dbReference type="KEGG" id="psai:C3B54_111158"/>
<evidence type="ECO:0000256" key="1">
    <source>
        <dbReference type="ARBA" id="ARBA00023115"/>
    </source>
</evidence>
<dbReference type="Gene3D" id="3.40.50.150">
    <property type="entry name" value="Vaccinia Virus protein VP39"/>
    <property type="match status" value="1"/>
</dbReference>
<dbReference type="OrthoDB" id="9793351at2"/>